<accession>A0AAW8WLM8</accession>
<dbReference type="RefSeq" id="WP_202401248.1">
    <property type="nucleotide sequence ID" value="NZ_JAGSXW010000003.1"/>
</dbReference>
<dbReference type="EMBL" id="JAVTXN010000043">
    <property type="protein sequence ID" value="MDT9610072.1"/>
    <property type="molecule type" value="Genomic_DNA"/>
</dbReference>
<dbReference type="InterPro" id="IPR010724">
    <property type="entry name" value="RepA_N"/>
</dbReference>
<proteinExistence type="predicted"/>
<protein>
    <submittedName>
        <fullName evidence="2">Replication initiator protein A</fullName>
    </submittedName>
</protein>
<sequence length="129" mass="15269">MHNLLKRSKCIQIFVSLKRGGNYPEQQNGLPQAFFHNPKYKKLSLDARYLYMIFTIRMIDSQTNGWVDTDGNMYIIYSNQELMDDMHCNSYTVKRLKKELVNHDLLLEEDAPAGHDDRLYPLRINENEK</sequence>
<feature type="domain" description="Replication initiator A N-terminal" evidence="1">
    <location>
        <begin position="30"/>
        <end position="100"/>
    </location>
</feature>
<reference evidence="2" key="1">
    <citation type="submission" date="2023-08" db="EMBL/GenBank/DDBJ databases">
        <title>Lactobacillus from the Female Urinary Tract.</title>
        <authorList>
            <person name="Stegman N."/>
            <person name="Jackson B."/>
            <person name="Steiling M."/>
            <person name="Sedano C."/>
            <person name="Wolfe A."/>
            <person name="Putonti C."/>
        </authorList>
    </citation>
    <scope>NUCLEOTIDE SEQUENCE</scope>
    <source>
        <strain evidence="2">UMB5661</strain>
    </source>
</reference>
<evidence type="ECO:0000259" key="1">
    <source>
        <dbReference type="Pfam" id="PF06970"/>
    </source>
</evidence>
<name>A0AAW8WLM8_9LACO</name>
<dbReference type="Proteomes" id="UP001253287">
    <property type="component" value="Unassembled WGS sequence"/>
</dbReference>
<dbReference type="Pfam" id="PF06970">
    <property type="entry name" value="RepA_N"/>
    <property type="match status" value="1"/>
</dbReference>
<organism evidence="2 3">
    <name type="scientific">Lactobacillus crispatus</name>
    <dbReference type="NCBI Taxonomy" id="47770"/>
    <lineage>
        <taxon>Bacteria</taxon>
        <taxon>Bacillati</taxon>
        <taxon>Bacillota</taxon>
        <taxon>Bacilli</taxon>
        <taxon>Lactobacillales</taxon>
        <taxon>Lactobacillaceae</taxon>
        <taxon>Lactobacillus</taxon>
    </lineage>
</organism>
<comment type="caution">
    <text evidence="2">The sequence shown here is derived from an EMBL/GenBank/DDBJ whole genome shotgun (WGS) entry which is preliminary data.</text>
</comment>
<evidence type="ECO:0000313" key="2">
    <source>
        <dbReference type="EMBL" id="MDT9610072.1"/>
    </source>
</evidence>
<gene>
    <name evidence="2" type="ORF">RON39_08095</name>
</gene>
<dbReference type="AlphaFoldDB" id="A0AAW8WLM8"/>
<evidence type="ECO:0000313" key="3">
    <source>
        <dbReference type="Proteomes" id="UP001253287"/>
    </source>
</evidence>